<dbReference type="Gene3D" id="3.30.780.10">
    <property type="entry name" value="SUI1-like domain"/>
    <property type="match status" value="1"/>
</dbReference>
<evidence type="ECO:0000313" key="2">
    <source>
        <dbReference type="EMBL" id="KDQ16991.1"/>
    </source>
</evidence>
<organism evidence="2 3">
    <name type="scientific">Botryobasidium botryosum (strain FD-172 SS1)</name>
    <dbReference type="NCBI Taxonomy" id="930990"/>
    <lineage>
        <taxon>Eukaryota</taxon>
        <taxon>Fungi</taxon>
        <taxon>Dikarya</taxon>
        <taxon>Basidiomycota</taxon>
        <taxon>Agaricomycotina</taxon>
        <taxon>Agaricomycetes</taxon>
        <taxon>Cantharellales</taxon>
        <taxon>Botryobasidiaceae</taxon>
        <taxon>Botryobasidium</taxon>
    </lineage>
</organism>
<dbReference type="STRING" id="930990.A0A067MZN6"/>
<dbReference type="PANTHER" id="PTHR12217:SF4">
    <property type="entry name" value="EUKARYOTIC TRANSLATION INITIATION FACTOR 2D"/>
    <property type="match status" value="1"/>
</dbReference>
<dbReference type="SUPFAM" id="SSF47592">
    <property type="entry name" value="SWIB/MDM2 domain"/>
    <property type="match status" value="1"/>
</dbReference>
<dbReference type="PROSITE" id="PS50296">
    <property type="entry name" value="SUI1"/>
    <property type="match status" value="1"/>
</dbReference>
<dbReference type="InterPro" id="IPR039757">
    <property type="entry name" value="EIF2D"/>
</dbReference>
<dbReference type="SUPFAM" id="SSF55159">
    <property type="entry name" value="eIF1-like"/>
    <property type="match status" value="1"/>
</dbReference>
<dbReference type="InterPro" id="IPR036877">
    <property type="entry name" value="SUI1_dom_sf"/>
</dbReference>
<accession>A0A067MZN6</accession>
<dbReference type="GO" id="GO:0001731">
    <property type="term" value="P:formation of translation preinitiation complex"/>
    <property type="evidence" value="ECO:0007669"/>
    <property type="project" value="InterPro"/>
</dbReference>
<dbReference type="HOGENOM" id="CLU_012487_1_1_1"/>
<reference evidence="3" key="1">
    <citation type="journal article" date="2014" name="Proc. Natl. Acad. Sci. U.S.A.">
        <title>Extensive sampling of basidiomycete genomes demonstrates inadequacy of the white-rot/brown-rot paradigm for wood decay fungi.</title>
        <authorList>
            <person name="Riley R."/>
            <person name="Salamov A.A."/>
            <person name="Brown D.W."/>
            <person name="Nagy L.G."/>
            <person name="Floudas D."/>
            <person name="Held B.W."/>
            <person name="Levasseur A."/>
            <person name="Lombard V."/>
            <person name="Morin E."/>
            <person name="Otillar R."/>
            <person name="Lindquist E.A."/>
            <person name="Sun H."/>
            <person name="LaButti K.M."/>
            <person name="Schmutz J."/>
            <person name="Jabbour D."/>
            <person name="Luo H."/>
            <person name="Baker S.E."/>
            <person name="Pisabarro A.G."/>
            <person name="Walton J.D."/>
            <person name="Blanchette R.A."/>
            <person name="Henrissat B."/>
            <person name="Martin F."/>
            <person name="Cullen D."/>
            <person name="Hibbett D.S."/>
            <person name="Grigoriev I.V."/>
        </authorList>
    </citation>
    <scope>NUCLEOTIDE SEQUENCE [LARGE SCALE GENOMIC DNA]</scope>
    <source>
        <strain evidence="3">FD-172 SS1</strain>
    </source>
</reference>
<dbReference type="Pfam" id="PF25304">
    <property type="entry name" value="WHD_eIF2D"/>
    <property type="match status" value="1"/>
</dbReference>
<keyword evidence="3" id="KW-1185">Reference proteome</keyword>
<dbReference type="GO" id="GO:0003743">
    <property type="term" value="F:translation initiation factor activity"/>
    <property type="evidence" value="ECO:0007669"/>
    <property type="project" value="InterPro"/>
</dbReference>
<proteinExistence type="predicted"/>
<dbReference type="Pfam" id="PF01253">
    <property type="entry name" value="SUI1"/>
    <property type="match status" value="1"/>
</dbReference>
<dbReference type="Pfam" id="PF26291">
    <property type="entry name" value="SWIB_eIF2D"/>
    <property type="match status" value="1"/>
</dbReference>
<dbReference type="Pfam" id="PF26292">
    <property type="entry name" value="PUA_elF2D"/>
    <property type="match status" value="1"/>
</dbReference>
<evidence type="ECO:0000259" key="1">
    <source>
        <dbReference type="PROSITE" id="PS50296"/>
    </source>
</evidence>
<dbReference type="InParanoid" id="A0A067MZN6"/>
<dbReference type="PANTHER" id="PTHR12217">
    <property type="entry name" value="EUKARYOTIC TRANSLATION INITIATION FACTOR 2D"/>
    <property type="match status" value="1"/>
</dbReference>
<gene>
    <name evidence="2" type="ORF">BOTBODRAFT_186179</name>
</gene>
<dbReference type="InterPro" id="IPR058886">
    <property type="entry name" value="SWIB_eIF2D"/>
</dbReference>
<dbReference type="InterPro" id="IPR036885">
    <property type="entry name" value="SWIB_MDM2_dom_sf"/>
</dbReference>
<dbReference type="OrthoDB" id="199771at2759"/>
<dbReference type="InterPro" id="IPR001950">
    <property type="entry name" value="SUI1"/>
</dbReference>
<dbReference type="InterPro" id="IPR048248">
    <property type="entry name" value="PUA_eIF2d-like"/>
</dbReference>
<dbReference type="AlphaFoldDB" id="A0A067MZN6"/>
<dbReference type="Gene3D" id="3.10.400.20">
    <property type="match status" value="1"/>
</dbReference>
<evidence type="ECO:0000313" key="3">
    <source>
        <dbReference type="Proteomes" id="UP000027195"/>
    </source>
</evidence>
<dbReference type="InterPro" id="IPR057429">
    <property type="entry name" value="WH_eIF2D"/>
</dbReference>
<dbReference type="Proteomes" id="UP000027195">
    <property type="component" value="Unassembled WGS sequence"/>
</dbReference>
<dbReference type="SUPFAM" id="SSF88697">
    <property type="entry name" value="PUA domain-like"/>
    <property type="match status" value="1"/>
</dbReference>
<sequence>MFAKPLHKRGTLFPLRMSQWKQLRARIASEFIPAGEAHPEDMNVLAPEGLFTAKFARVQREPGIMYISQNKDPLWITFGHDTVELILTVYTLWKRPILPVITILPEAMPTLIKGTDLGASAVMGMQEDDFPLLATGELVGIAPYGSSVPLAVGRMAQSSKKLNKASAEKVVHVVHTIQDCLWSLGSKETPPEAVPPFTQNQEWLTEGASVLEAWEDDLSILPEDVVTEAQLELTPGEVDTILRNALLQAILSLAESPPGTFPIPVSVFYCSYILPSRPARCSLSCDIKRSSFKKVSRFIHTAEKEGLLKAKEIAGELNITGVVPAHEEVLHHDTFETIGDVVEASNKAAARKAGPPKAKVMVVDERYRPHSSSIPFFKAIGKPPEQVFTIGELHSILEDYVLAHSLFHEQDNRFIRVDATLSFLRERDDAIGVIRREKLVSRLTQRMKHCRLIKVDGRGPVTSDNPISITAKRARNGSATHIKDFEPFSLTADFLCTELRKLCASTASVTRNPRTSEVAVLVRGRHIRAVTSFLISQGVPASAIISSGLKEKEQKRKKIVT</sequence>
<dbReference type="EMBL" id="KL198025">
    <property type="protein sequence ID" value="KDQ16991.1"/>
    <property type="molecule type" value="Genomic_DNA"/>
</dbReference>
<protein>
    <recommendedName>
        <fullName evidence="1">SUI1 domain-containing protein</fullName>
    </recommendedName>
</protein>
<feature type="domain" description="SUI1" evidence="1">
    <location>
        <begin position="470"/>
        <end position="538"/>
    </location>
</feature>
<name>A0A067MZN6_BOTB1</name>
<dbReference type="InterPro" id="IPR015947">
    <property type="entry name" value="PUA-like_sf"/>
</dbReference>